<comment type="caution">
    <text evidence="1">The sequence shown here is derived from an EMBL/GenBank/DDBJ whole genome shotgun (WGS) entry which is preliminary data.</text>
</comment>
<gene>
    <name evidence="1" type="ORF">HDF23_005302</name>
</gene>
<organism evidence="1 2">
    <name type="scientific">Mucilaginibacter lappiensis</name>
    <dbReference type="NCBI Taxonomy" id="354630"/>
    <lineage>
        <taxon>Bacteria</taxon>
        <taxon>Pseudomonadati</taxon>
        <taxon>Bacteroidota</taxon>
        <taxon>Sphingobacteriia</taxon>
        <taxon>Sphingobacteriales</taxon>
        <taxon>Sphingobacteriaceae</taxon>
        <taxon>Mucilaginibacter</taxon>
    </lineage>
</organism>
<sequence>MELNQIEKSFKQAISELNRINGRLYVLNSFVTQTKDRIEKESSISHELMTSGLAFRDITLDKEAESNLFMSTDYYRLHRLNLNDEVDMIISRESLFQVSQAYEIVESFLYSLVAELIRLKSSLQLFVNTNTNSSTFASIRKALKGFGERKNNRHLLSILRANASVFREFEKENIYDLDFEQWYEMLSEVRHCVTHSRSVVTPEIKKALPKCFNDFFEIKKYGEEEVIFVNESNGREIISRIADYIFLVYKAVAELCYETEINFHSIVPILNPE</sequence>
<dbReference type="EMBL" id="JACHCB010000019">
    <property type="protein sequence ID" value="MBB6112527.1"/>
    <property type="molecule type" value="Genomic_DNA"/>
</dbReference>
<proteinExistence type="predicted"/>
<evidence type="ECO:0000313" key="1">
    <source>
        <dbReference type="EMBL" id="MBB6112527.1"/>
    </source>
</evidence>
<evidence type="ECO:0008006" key="3">
    <source>
        <dbReference type="Google" id="ProtNLM"/>
    </source>
</evidence>
<reference evidence="1 2" key="1">
    <citation type="submission" date="2020-08" db="EMBL/GenBank/DDBJ databases">
        <title>Genomic Encyclopedia of Type Strains, Phase IV (KMG-V): Genome sequencing to study the core and pangenomes of soil and plant-associated prokaryotes.</title>
        <authorList>
            <person name="Whitman W."/>
        </authorList>
    </citation>
    <scope>NUCLEOTIDE SEQUENCE [LARGE SCALE GENOMIC DNA]</scope>
    <source>
        <strain evidence="1 2">ANJLi2</strain>
    </source>
</reference>
<dbReference type="Proteomes" id="UP000541583">
    <property type="component" value="Unassembled WGS sequence"/>
</dbReference>
<accession>A0ABR6PRW4</accession>
<protein>
    <recommendedName>
        <fullName evidence="3">RiboL-PSP-HEPN domain-containing protein</fullName>
    </recommendedName>
</protein>
<dbReference type="RefSeq" id="WP_076377949.1">
    <property type="nucleotide sequence ID" value="NZ_FTMG01000019.1"/>
</dbReference>
<name>A0ABR6PRW4_9SPHI</name>
<evidence type="ECO:0000313" key="2">
    <source>
        <dbReference type="Proteomes" id="UP000541583"/>
    </source>
</evidence>
<keyword evidence="2" id="KW-1185">Reference proteome</keyword>